<name>A0A520S0U4_9GAMM</name>
<dbReference type="Proteomes" id="UP000316199">
    <property type="component" value="Unassembled WGS sequence"/>
</dbReference>
<dbReference type="PANTHER" id="PTHR36926">
    <property type="entry name" value="COLICIN V PRODUCTION PROTEIN"/>
    <property type="match status" value="1"/>
</dbReference>
<dbReference type="EMBL" id="SHAG01000018">
    <property type="protein sequence ID" value="RZO76070.1"/>
    <property type="molecule type" value="Genomic_DNA"/>
</dbReference>
<feature type="transmembrane region" description="Helical" evidence="5">
    <location>
        <begin position="6"/>
        <end position="25"/>
    </location>
</feature>
<protein>
    <submittedName>
        <fullName evidence="6">CvpA family protein</fullName>
    </submittedName>
</protein>
<evidence type="ECO:0000256" key="4">
    <source>
        <dbReference type="ARBA" id="ARBA00023136"/>
    </source>
</evidence>
<dbReference type="AlphaFoldDB" id="A0A520S0U4"/>
<proteinExistence type="predicted"/>
<dbReference type="InterPro" id="IPR003825">
    <property type="entry name" value="Colicin-V_CvpA"/>
</dbReference>
<dbReference type="InterPro" id="IPR052719">
    <property type="entry name" value="CvpA-like"/>
</dbReference>
<gene>
    <name evidence="6" type="ORF">EVA68_05245</name>
</gene>
<dbReference type="GO" id="GO:0016020">
    <property type="term" value="C:membrane"/>
    <property type="evidence" value="ECO:0007669"/>
    <property type="project" value="UniProtKB-SubCell"/>
</dbReference>
<dbReference type="PANTHER" id="PTHR36926:SF1">
    <property type="entry name" value="COLICIN V PRODUCTION PROTEIN"/>
    <property type="match status" value="1"/>
</dbReference>
<comment type="subcellular location">
    <subcellularLocation>
        <location evidence="1">Membrane</location>
        <topology evidence="1">Multi-pass membrane protein</topology>
    </subcellularLocation>
</comment>
<evidence type="ECO:0000256" key="5">
    <source>
        <dbReference type="SAM" id="Phobius"/>
    </source>
</evidence>
<organism evidence="6 7">
    <name type="scientific">OM182 bacterium</name>
    <dbReference type="NCBI Taxonomy" id="2510334"/>
    <lineage>
        <taxon>Bacteria</taxon>
        <taxon>Pseudomonadati</taxon>
        <taxon>Pseudomonadota</taxon>
        <taxon>Gammaproteobacteria</taxon>
        <taxon>OMG group</taxon>
        <taxon>OM182 clade</taxon>
    </lineage>
</organism>
<dbReference type="Pfam" id="PF02674">
    <property type="entry name" value="Colicin_V"/>
    <property type="match status" value="1"/>
</dbReference>
<comment type="caution">
    <text evidence="6">The sequence shown here is derived from an EMBL/GenBank/DDBJ whole genome shotgun (WGS) entry which is preliminary data.</text>
</comment>
<evidence type="ECO:0000313" key="7">
    <source>
        <dbReference type="Proteomes" id="UP000316199"/>
    </source>
</evidence>
<feature type="transmembrane region" description="Helical" evidence="5">
    <location>
        <begin position="65"/>
        <end position="85"/>
    </location>
</feature>
<keyword evidence="4 5" id="KW-0472">Membrane</keyword>
<feature type="transmembrane region" description="Helical" evidence="5">
    <location>
        <begin position="97"/>
        <end position="125"/>
    </location>
</feature>
<keyword evidence="3 5" id="KW-1133">Transmembrane helix</keyword>
<keyword evidence="2 5" id="KW-0812">Transmembrane</keyword>
<evidence type="ECO:0000313" key="6">
    <source>
        <dbReference type="EMBL" id="RZO76070.1"/>
    </source>
</evidence>
<evidence type="ECO:0000256" key="1">
    <source>
        <dbReference type="ARBA" id="ARBA00004141"/>
    </source>
</evidence>
<reference evidence="6 7" key="1">
    <citation type="submission" date="2019-02" db="EMBL/GenBank/DDBJ databases">
        <title>Prokaryotic population dynamics and viral predation in marine succession experiment using metagenomics: the confinement effect.</title>
        <authorList>
            <person name="Haro-Moreno J.M."/>
            <person name="Rodriguez-Valera F."/>
            <person name="Lopez-Perez M."/>
        </authorList>
    </citation>
    <scope>NUCLEOTIDE SEQUENCE [LARGE SCALE GENOMIC DNA]</scope>
    <source>
        <strain evidence="6">MED-G157</strain>
    </source>
</reference>
<dbReference type="GO" id="GO:0009403">
    <property type="term" value="P:toxin biosynthetic process"/>
    <property type="evidence" value="ECO:0007669"/>
    <property type="project" value="InterPro"/>
</dbReference>
<feature type="transmembrane region" description="Helical" evidence="5">
    <location>
        <begin position="32"/>
        <end position="53"/>
    </location>
</feature>
<sequence length="169" mass="18615">MGFADWLILGVIAVSTLLSISKGFLREALSLGILIVAVVVARIFGPNLSVLLVDFIEITSLRVGLAYAFMFFGTLVVGGLINRLLARVIKISGLGEIDRFLGIFFGLARGGLIVLVFVAICHYLVPVQNDVWWKESVLIPHFISVVEWLGPILWEQGEQIFEETDGRVT</sequence>
<evidence type="ECO:0000256" key="3">
    <source>
        <dbReference type="ARBA" id="ARBA00022989"/>
    </source>
</evidence>
<accession>A0A520S0U4</accession>
<evidence type="ECO:0000256" key="2">
    <source>
        <dbReference type="ARBA" id="ARBA00022692"/>
    </source>
</evidence>